<feature type="transmembrane region" description="Helical" evidence="10">
    <location>
        <begin position="649"/>
        <end position="667"/>
    </location>
</feature>
<protein>
    <submittedName>
        <fullName evidence="11">CIC11C00000000758</fullName>
    </submittedName>
</protein>
<evidence type="ECO:0000256" key="6">
    <source>
        <dbReference type="ARBA" id="ARBA00022927"/>
    </source>
</evidence>
<dbReference type="NCBIfam" id="TIGR00727">
    <property type="entry name" value="ISP4_OPT"/>
    <property type="match status" value="1"/>
</dbReference>
<keyword evidence="4 10" id="KW-0812">Transmembrane</keyword>
<feature type="transmembrane region" description="Helical" evidence="10">
    <location>
        <begin position="578"/>
        <end position="603"/>
    </location>
</feature>
<evidence type="ECO:0000313" key="12">
    <source>
        <dbReference type="Proteomes" id="UP000182334"/>
    </source>
</evidence>
<organism evidence="11 12">
    <name type="scientific">Sungouiella intermedia</name>
    <dbReference type="NCBI Taxonomy" id="45354"/>
    <lineage>
        <taxon>Eukaryota</taxon>
        <taxon>Fungi</taxon>
        <taxon>Dikarya</taxon>
        <taxon>Ascomycota</taxon>
        <taxon>Saccharomycotina</taxon>
        <taxon>Pichiomycetes</taxon>
        <taxon>Metschnikowiaceae</taxon>
        <taxon>Sungouiella</taxon>
    </lineage>
</organism>
<dbReference type="InterPro" id="IPR004648">
    <property type="entry name" value="Oligpept_transpt"/>
</dbReference>
<gene>
    <name evidence="11" type="ORF">SAMEA4029010_CIC11G00000000758</name>
</gene>
<feature type="transmembrane region" description="Helical" evidence="10">
    <location>
        <begin position="268"/>
        <end position="289"/>
    </location>
</feature>
<name>A0A1L0DIK5_9ASCO</name>
<feature type="compositionally biased region" description="Low complexity" evidence="9">
    <location>
        <begin position="1"/>
        <end position="11"/>
    </location>
</feature>
<feature type="transmembrane region" description="Helical" evidence="10">
    <location>
        <begin position="726"/>
        <end position="751"/>
    </location>
</feature>
<keyword evidence="7 10" id="KW-1133">Transmembrane helix</keyword>
<feature type="region of interest" description="Disordered" evidence="9">
    <location>
        <begin position="1"/>
        <end position="23"/>
    </location>
</feature>
<keyword evidence="12" id="KW-1185">Reference proteome</keyword>
<evidence type="ECO:0000256" key="9">
    <source>
        <dbReference type="SAM" id="MobiDB-lite"/>
    </source>
</evidence>
<evidence type="ECO:0000256" key="10">
    <source>
        <dbReference type="SAM" id="Phobius"/>
    </source>
</evidence>
<dbReference type="AlphaFoldDB" id="A0A1L0DIK5"/>
<dbReference type="GO" id="GO:0016020">
    <property type="term" value="C:membrane"/>
    <property type="evidence" value="ECO:0007669"/>
    <property type="project" value="UniProtKB-SubCell"/>
</dbReference>
<evidence type="ECO:0000256" key="7">
    <source>
        <dbReference type="ARBA" id="ARBA00022989"/>
    </source>
</evidence>
<feature type="compositionally biased region" description="Polar residues" evidence="9">
    <location>
        <begin position="42"/>
        <end position="52"/>
    </location>
</feature>
<feature type="transmembrane region" description="Helical" evidence="10">
    <location>
        <begin position="523"/>
        <end position="541"/>
    </location>
</feature>
<dbReference type="Proteomes" id="UP000182334">
    <property type="component" value="Chromosome V"/>
</dbReference>
<keyword evidence="5" id="KW-0571">Peptide transport</keyword>
<proteinExistence type="inferred from homology"/>
<keyword evidence="8 10" id="KW-0472">Membrane</keyword>
<evidence type="ECO:0000256" key="3">
    <source>
        <dbReference type="ARBA" id="ARBA00022448"/>
    </source>
</evidence>
<feature type="transmembrane region" description="Helical" evidence="10">
    <location>
        <begin position="697"/>
        <end position="714"/>
    </location>
</feature>
<feature type="transmembrane region" description="Helical" evidence="10">
    <location>
        <begin position="412"/>
        <end position="440"/>
    </location>
</feature>
<reference evidence="11 12" key="1">
    <citation type="submission" date="2016-10" db="EMBL/GenBank/DDBJ databases">
        <authorList>
            <person name="de Groot N.N."/>
        </authorList>
    </citation>
    <scope>NUCLEOTIDE SEQUENCE [LARGE SCALE GENOMIC DNA]</scope>
    <source>
        <strain evidence="11 12">CBS 141442</strain>
    </source>
</reference>
<feature type="transmembrane region" description="Helical" evidence="10">
    <location>
        <begin position="342"/>
        <end position="365"/>
    </location>
</feature>
<dbReference type="InterPro" id="IPR004813">
    <property type="entry name" value="OPT"/>
</dbReference>
<feature type="transmembrane region" description="Helical" evidence="10">
    <location>
        <begin position="468"/>
        <end position="486"/>
    </location>
</feature>
<dbReference type="NCBIfam" id="TIGR00728">
    <property type="entry name" value="OPT_sfam"/>
    <property type="match status" value="1"/>
</dbReference>
<evidence type="ECO:0000256" key="4">
    <source>
        <dbReference type="ARBA" id="ARBA00022692"/>
    </source>
</evidence>
<evidence type="ECO:0000256" key="8">
    <source>
        <dbReference type="ARBA" id="ARBA00023136"/>
    </source>
</evidence>
<feature type="transmembrane region" description="Helical" evidence="10">
    <location>
        <begin position="301"/>
        <end position="322"/>
    </location>
</feature>
<feature type="transmembrane region" description="Helical" evidence="10">
    <location>
        <begin position="126"/>
        <end position="145"/>
    </location>
</feature>
<evidence type="ECO:0000256" key="5">
    <source>
        <dbReference type="ARBA" id="ARBA00022856"/>
    </source>
</evidence>
<evidence type="ECO:0000313" key="11">
    <source>
        <dbReference type="EMBL" id="SGZ55760.1"/>
    </source>
</evidence>
<keyword evidence="6" id="KW-0653">Protein transport</keyword>
<feature type="region of interest" description="Disordered" evidence="9">
    <location>
        <begin position="42"/>
        <end position="61"/>
    </location>
</feature>
<dbReference type="Pfam" id="PF03169">
    <property type="entry name" value="OPT"/>
    <property type="match status" value="1"/>
</dbReference>
<comment type="similarity">
    <text evidence="2">Belongs to the oligopeptide OPT transporter family.</text>
</comment>
<sequence>MASSVTSSSSSGAKNQVSGDDTHLESRAWRLRKWLFSSDPIEQQRNDVSSETTAKEEISDIAKEVDNDTSSAETEYEFNADDIKEVVMVDDVTDMPANTLRMWVLAVVLSSVIAGVDAFFTLRFPSIAIGGIVAQLLAYPLGTLWHKIVPDFRIGTKSFGVSLNPGPFNIKEHTLIFMFANTVTSTRLVNITIAEQLKFFNFNYGVGRAILFNVASFMISWCWCGLSIPILVDNPDVVWPGILSSCALMKTLHSDENPYVPNWKISRLQYFSVIFVLSFVWYFFSDFIFPFIANIGAFLTWAVPTNAVVGQVFGTLNGLALLPISFDWSTISNISNPLTVPYVYGMSIFASFVFWVWIVIPGLYYRNHWQTAHFPIMTNAIFNTNGTSYLPAKVVNKKYELDIAKFKKYSPVMLPIGFLMTTALSLAAFSSMVVMIIYNFKDSVIQPLQRVKVDIHSQLILKYRRVPAIFYFVSGLIGLALGILFVEGWNRETQLDVGGFIVALVLGGLLYIPLCLIEAKSTVVISLQAFFNLVGAFWFHGKPMAVMYFMMFGFGTLQHAEHMSQGAKLGHYLKTPPVVTMLVLFAAGIWASLLNAGVTVFLLNHISDVCQTDAKNNMTCRTQRTSFNQHLVWGLFGDHIFAAGGRYSFILWFFLVGAVVALGVIALKKFYPQNKVVQCLNPTLLVSGAGKIPTSTGLQYGSWFAVILGFNYFIHKYKNAWWRKYNLVTAVGLDCGVAIAGILVFFCITYTGAGDHYSWWATNVVNTGCDANACAYLPKKTIKHPSGW</sequence>
<dbReference type="PANTHER" id="PTHR22601">
    <property type="entry name" value="ISP4 LIKE PROTEIN"/>
    <property type="match status" value="1"/>
</dbReference>
<keyword evidence="3" id="KW-0813">Transport</keyword>
<dbReference type="GO" id="GO:0015031">
    <property type="term" value="P:protein transport"/>
    <property type="evidence" value="ECO:0007669"/>
    <property type="project" value="UniProtKB-KW"/>
</dbReference>
<evidence type="ECO:0000256" key="2">
    <source>
        <dbReference type="ARBA" id="ARBA00008807"/>
    </source>
</evidence>
<dbReference type="GO" id="GO:0035673">
    <property type="term" value="F:oligopeptide transmembrane transporter activity"/>
    <property type="evidence" value="ECO:0007669"/>
    <property type="project" value="InterPro"/>
</dbReference>
<feature type="transmembrane region" description="Helical" evidence="10">
    <location>
        <begin position="102"/>
        <end position="120"/>
    </location>
</feature>
<accession>A0A1L0DIK5</accession>
<feature type="transmembrane region" description="Helical" evidence="10">
    <location>
        <begin position="498"/>
        <end position="516"/>
    </location>
</feature>
<dbReference type="EMBL" id="LT635760">
    <property type="protein sequence ID" value="SGZ55760.1"/>
    <property type="molecule type" value="Genomic_DNA"/>
</dbReference>
<comment type="subcellular location">
    <subcellularLocation>
        <location evidence="1">Membrane</location>
        <topology evidence="1">Multi-pass membrane protein</topology>
    </subcellularLocation>
</comment>
<evidence type="ECO:0000256" key="1">
    <source>
        <dbReference type="ARBA" id="ARBA00004141"/>
    </source>
</evidence>
<dbReference type="OrthoDB" id="9986677at2759"/>